<dbReference type="InterPro" id="IPR003593">
    <property type="entry name" value="AAA+_ATPase"/>
</dbReference>
<dbReference type="eggNOG" id="COG1131">
    <property type="taxonomic scope" value="Bacteria"/>
</dbReference>
<proteinExistence type="predicted"/>
<sequence>MPHAEPAVVFDRVVKRYEREGRAFNAVDHADLSVEPGEIFGLLGPNGAGKTTSIEIIAGLRRPTSGTVRVLGLDPAAERDRLRRVLAIQPQHAALFEQQTVAELLRVWASFYPDPEHPDHVITRLGLDEARNVRVAKLSGGQRQRLLVATALISRPKLLVLDEPSTGLDPAARQELWNAIRSRIADGGTVLLSTHSMEEAATLCDRVAILHKGRVVACGTPAELVRRHAPERRLIFTVDSGRDLDALRRHPKVSDLVENRRNGAIEISLSTGDADALLGLVTAQLGGRDIQVKEAGLEGVFLRLTGFSFDAADDTTEEA</sequence>
<evidence type="ECO:0000313" key="7">
    <source>
        <dbReference type="EMBL" id="ADG90168.1"/>
    </source>
</evidence>
<keyword evidence="2" id="KW-0813">Transport</keyword>
<reference evidence="7 8" key="1">
    <citation type="submission" date="2010-01" db="EMBL/GenBank/DDBJ databases">
        <title>The complete genome of Thermobispora bispora DSM 43833.</title>
        <authorList>
            <consortium name="US DOE Joint Genome Institute (JGI-PGF)"/>
            <person name="Lucas S."/>
            <person name="Copeland A."/>
            <person name="Lapidus A."/>
            <person name="Glavina del Rio T."/>
            <person name="Dalin E."/>
            <person name="Tice H."/>
            <person name="Bruce D."/>
            <person name="Goodwin L."/>
            <person name="Pitluck S."/>
            <person name="Kyrpides N."/>
            <person name="Mavromatis K."/>
            <person name="Ivanova N."/>
            <person name="Mikhailova N."/>
            <person name="Chertkov O."/>
            <person name="Brettin T."/>
            <person name="Detter J.C."/>
            <person name="Han C."/>
            <person name="Larimer F."/>
            <person name="Land M."/>
            <person name="Hauser L."/>
            <person name="Markowitz V."/>
            <person name="Cheng J.-F."/>
            <person name="Hugenholtz P."/>
            <person name="Woyke T."/>
            <person name="Wu D."/>
            <person name="Jando M."/>
            <person name="Schneider S."/>
            <person name="Klenk H.-P."/>
            <person name="Eisen J.A."/>
        </authorList>
    </citation>
    <scope>NUCLEOTIDE SEQUENCE [LARGE SCALE GENOMIC DNA]</scope>
    <source>
        <strain evidence="8">ATCC 19993 / DSM 43833 / CBS 139.67 / JCM 10125 / KCTC 9307 / NBRC 14880 / R51</strain>
    </source>
</reference>
<comment type="subcellular location">
    <subcellularLocation>
        <location evidence="1">Cell membrane</location>
        <topology evidence="1">Peripheral membrane protein</topology>
    </subcellularLocation>
</comment>
<organism evidence="7 8">
    <name type="scientific">Thermobispora bispora (strain ATCC 19993 / DSM 43833 / CBS 139.67 / JCM 10125 / KCTC 9307 / NBRC 14880 / R51)</name>
    <dbReference type="NCBI Taxonomy" id="469371"/>
    <lineage>
        <taxon>Bacteria</taxon>
        <taxon>Bacillati</taxon>
        <taxon>Actinomycetota</taxon>
        <taxon>Actinomycetes</taxon>
        <taxon>Streptosporangiales</taxon>
        <taxon>Streptosporangiaceae</taxon>
        <taxon>Thermobispora</taxon>
    </lineage>
</organism>
<dbReference type="PANTHER" id="PTHR42711">
    <property type="entry name" value="ABC TRANSPORTER ATP-BINDING PROTEIN"/>
    <property type="match status" value="1"/>
</dbReference>
<dbReference type="CDD" id="cd03263">
    <property type="entry name" value="ABC_subfamily_A"/>
    <property type="match status" value="1"/>
</dbReference>
<keyword evidence="3" id="KW-0547">Nucleotide-binding</keyword>
<evidence type="ECO:0000256" key="5">
    <source>
        <dbReference type="ARBA" id="ARBA00023251"/>
    </source>
</evidence>
<keyword evidence="4" id="KW-0067">ATP-binding</keyword>
<dbReference type="GO" id="GO:0016887">
    <property type="term" value="F:ATP hydrolysis activity"/>
    <property type="evidence" value="ECO:0007669"/>
    <property type="project" value="InterPro"/>
</dbReference>
<keyword evidence="5" id="KW-0046">Antibiotic resistance</keyword>
<dbReference type="STRING" id="469371.Tbis_3480"/>
<keyword evidence="8" id="KW-1185">Reference proteome</keyword>
<dbReference type="PROSITE" id="PS50893">
    <property type="entry name" value="ABC_TRANSPORTER_2"/>
    <property type="match status" value="1"/>
</dbReference>
<evidence type="ECO:0000259" key="6">
    <source>
        <dbReference type="PROSITE" id="PS50893"/>
    </source>
</evidence>
<dbReference type="EMBL" id="CP001874">
    <property type="protein sequence ID" value="ADG90168.1"/>
    <property type="molecule type" value="Genomic_DNA"/>
</dbReference>
<dbReference type="RefSeq" id="WP_013133701.1">
    <property type="nucleotide sequence ID" value="NC_014165.1"/>
</dbReference>
<dbReference type="GO" id="GO:0005886">
    <property type="term" value="C:plasma membrane"/>
    <property type="evidence" value="ECO:0007669"/>
    <property type="project" value="UniProtKB-SubCell"/>
</dbReference>
<evidence type="ECO:0000256" key="2">
    <source>
        <dbReference type="ARBA" id="ARBA00022448"/>
    </source>
</evidence>
<evidence type="ECO:0000313" key="8">
    <source>
        <dbReference type="Proteomes" id="UP000006640"/>
    </source>
</evidence>
<dbReference type="InterPro" id="IPR017871">
    <property type="entry name" value="ABC_transporter-like_CS"/>
</dbReference>
<evidence type="ECO:0000256" key="3">
    <source>
        <dbReference type="ARBA" id="ARBA00022741"/>
    </source>
</evidence>
<dbReference type="GO" id="GO:0046677">
    <property type="term" value="P:response to antibiotic"/>
    <property type="evidence" value="ECO:0007669"/>
    <property type="project" value="UniProtKB-KW"/>
</dbReference>
<dbReference type="Gene3D" id="3.40.50.300">
    <property type="entry name" value="P-loop containing nucleotide triphosphate hydrolases"/>
    <property type="match status" value="1"/>
</dbReference>
<dbReference type="InterPro" id="IPR003439">
    <property type="entry name" value="ABC_transporter-like_ATP-bd"/>
</dbReference>
<dbReference type="InterPro" id="IPR027417">
    <property type="entry name" value="P-loop_NTPase"/>
</dbReference>
<dbReference type="InterPro" id="IPR050763">
    <property type="entry name" value="ABC_transporter_ATP-binding"/>
</dbReference>
<gene>
    <name evidence="7" type="ordered locus">Tbis_3480</name>
</gene>
<evidence type="ECO:0000256" key="1">
    <source>
        <dbReference type="ARBA" id="ARBA00004202"/>
    </source>
</evidence>
<dbReference type="OrthoDB" id="9788837at2"/>
<dbReference type="Pfam" id="PF00005">
    <property type="entry name" value="ABC_tran"/>
    <property type="match status" value="1"/>
</dbReference>
<dbReference type="AlphaFoldDB" id="D6YAB5"/>
<name>D6YAB5_THEBD</name>
<accession>D6YAB5</accession>
<feature type="domain" description="ABC transporter" evidence="6">
    <location>
        <begin position="8"/>
        <end position="237"/>
    </location>
</feature>
<dbReference type="SUPFAM" id="SSF52540">
    <property type="entry name" value="P-loop containing nucleoside triphosphate hydrolases"/>
    <property type="match status" value="1"/>
</dbReference>
<evidence type="ECO:0000256" key="4">
    <source>
        <dbReference type="ARBA" id="ARBA00022840"/>
    </source>
</evidence>
<dbReference type="KEGG" id="tbi:Tbis_3480"/>
<dbReference type="HOGENOM" id="CLU_000604_1_2_11"/>
<dbReference type="Proteomes" id="UP000006640">
    <property type="component" value="Chromosome"/>
</dbReference>
<dbReference type="SMART" id="SM00382">
    <property type="entry name" value="AAA"/>
    <property type="match status" value="1"/>
</dbReference>
<protein>
    <submittedName>
        <fullName evidence="7">ABC transporter related protein</fullName>
    </submittedName>
</protein>
<dbReference type="PANTHER" id="PTHR42711:SF17">
    <property type="entry name" value="ABC TRANSPORTER ATP-BINDING PROTEIN"/>
    <property type="match status" value="1"/>
</dbReference>
<dbReference type="PROSITE" id="PS00211">
    <property type="entry name" value="ABC_TRANSPORTER_1"/>
    <property type="match status" value="1"/>
</dbReference>
<dbReference type="GO" id="GO:0005524">
    <property type="term" value="F:ATP binding"/>
    <property type="evidence" value="ECO:0007669"/>
    <property type="project" value="UniProtKB-KW"/>
</dbReference>